<feature type="compositionally biased region" description="Low complexity" evidence="6">
    <location>
        <begin position="147"/>
        <end position="167"/>
    </location>
</feature>
<dbReference type="PANTHER" id="PTHR23065">
    <property type="entry name" value="PROLINE-SERINE-THREONINE PHOSPHATASE INTERACTING PROTEIN 1"/>
    <property type="match status" value="1"/>
</dbReference>
<feature type="compositionally biased region" description="Low complexity" evidence="6">
    <location>
        <begin position="359"/>
        <end position="377"/>
    </location>
</feature>
<reference evidence="9" key="1">
    <citation type="submission" date="2020-03" db="EMBL/GenBank/DDBJ databases">
        <authorList>
            <person name="Weist P."/>
        </authorList>
    </citation>
    <scope>NUCLEOTIDE SEQUENCE</scope>
</reference>
<evidence type="ECO:0000256" key="3">
    <source>
        <dbReference type="ARBA" id="ARBA00022583"/>
    </source>
</evidence>
<feature type="chain" id="PRO_5040254537" description="MHD domain-containing protein" evidence="7">
    <location>
        <begin position="25"/>
        <end position="652"/>
    </location>
</feature>
<feature type="region of interest" description="Disordered" evidence="6">
    <location>
        <begin position="312"/>
        <end position="391"/>
    </location>
</feature>
<feature type="region of interest" description="Disordered" evidence="6">
    <location>
        <begin position="115"/>
        <end position="209"/>
    </location>
</feature>
<organism evidence="9 10">
    <name type="scientific">Pleuronectes platessa</name>
    <name type="common">European plaice</name>
    <dbReference type="NCBI Taxonomy" id="8262"/>
    <lineage>
        <taxon>Eukaryota</taxon>
        <taxon>Metazoa</taxon>
        <taxon>Chordata</taxon>
        <taxon>Craniata</taxon>
        <taxon>Vertebrata</taxon>
        <taxon>Euteleostomi</taxon>
        <taxon>Actinopterygii</taxon>
        <taxon>Neopterygii</taxon>
        <taxon>Teleostei</taxon>
        <taxon>Neoteleostei</taxon>
        <taxon>Acanthomorphata</taxon>
        <taxon>Carangaria</taxon>
        <taxon>Pleuronectiformes</taxon>
        <taxon>Pleuronectoidei</taxon>
        <taxon>Pleuronectidae</taxon>
        <taxon>Pleuronectes</taxon>
    </lineage>
</organism>
<dbReference type="GO" id="GO:0072583">
    <property type="term" value="P:clathrin-dependent endocytosis"/>
    <property type="evidence" value="ECO:0007669"/>
    <property type="project" value="TreeGrafter"/>
</dbReference>
<feature type="compositionally biased region" description="Polar residues" evidence="6">
    <location>
        <begin position="77"/>
        <end position="87"/>
    </location>
</feature>
<feature type="domain" description="MHD" evidence="8">
    <location>
        <begin position="399"/>
        <end position="652"/>
    </location>
</feature>
<evidence type="ECO:0000259" key="8">
    <source>
        <dbReference type="PROSITE" id="PS51072"/>
    </source>
</evidence>
<evidence type="ECO:0000256" key="1">
    <source>
        <dbReference type="ARBA" id="ARBA00004283"/>
    </source>
</evidence>
<keyword evidence="2" id="KW-0597">Phosphoprotein</keyword>
<dbReference type="Pfam" id="PF10291">
    <property type="entry name" value="muHD"/>
    <property type="match status" value="1"/>
</dbReference>
<keyword evidence="10" id="KW-1185">Reference proteome</keyword>
<dbReference type="PANTHER" id="PTHR23065:SF8">
    <property type="entry name" value="F-BAR DOMAIN ONLY PROTEIN 2"/>
    <property type="match status" value="1"/>
</dbReference>
<feature type="region of interest" description="Disordered" evidence="6">
    <location>
        <begin position="227"/>
        <end position="257"/>
    </location>
</feature>
<keyword evidence="4" id="KW-0472">Membrane</keyword>
<evidence type="ECO:0000256" key="6">
    <source>
        <dbReference type="SAM" id="MobiDB-lite"/>
    </source>
</evidence>
<feature type="compositionally biased region" description="Polar residues" evidence="6">
    <location>
        <begin position="378"/>
        <end position="391"/>
    </location>
</feature>
<dbReference type="EMBL" id="CADEAL010003779">
    <property type="protein sequence ID" value="CAB1445738.1"/>
    <property type="molecule type" value="Genomic_DNA"/>
</dbReference>
<gene>
    <name evidence="9" type="ORF">PLEPLA_LOCUS33475</name>
</gene>
<dbReference type="PROSITE" id="PS51072">
    <property type="entry name" value="MHD"/>
    <property type="match status" value="1"/>
</dbReference>
<keyword evidence="5" id="KW-0168">Coated pit</keyword>
<dbReference type="AlphaFoldDB" id="A0A9N7YZL2"/>
<dbReference type="GO" id="GO:0048268">
    <property type="term" value="P:clathrin coat assembly"/>
    <property type="evidence" value="ECO:0007669"/>
    <property type="project" value="TreeGrafter"/>
</dbReference>
<dbReference type="GO" id="GO:0098793">
    <property type="term" value="C:presynapse"/>
    <property type="evidence" value="ECO:0007669"/>
    <property type="project" value="GOC"/>
</dbReference>
<sequence length="652" mass="69785">MPSSSLFFLLCSCCLLNPFSFSHAKENSFYSSSDSEDEDEPRKFHVEIKPVQPNNGTHQNRATIDELKASIGNIILSPSTSGQMRRNQSSDELAKPRVPTSYELTNNDLLSLDPFSPTLAAGSSSSVSSSAGETVPQRERSPPLAESQQSKDVSSFSSTTSSPWDSPENAFQASKPVPARAQSAPITLPTETVDPTRSPAAASPPKSVDAFSSVSWSKSQWIAFSDGFAPPRRQGSGPCVKELLRPPPGSGRASRFLSDDSADTYCKAAGSREDGNSCFTDVFTGITDRAMGASPPSKVFNVPLPNRPTTPLTAGALVPPPRPSSRPKLPTGKLTGINEIVRPFSPPKMSGASPPPTAPLARAESSSSLSSNASLSAGNTPTVGTSRGPSPVTLASQDALPIAVAFTESVNAYFKGADPSKCIVKITGDMTLSFPMGIIKVFTSNPSPAVLSFKLKNISRLEQILPNQQLLYSDPSQSDSNSKDFWFNMQALTSYLRKASDQNPSASYYNVDILKYQVLSDGIHSTPLNMAVYWKCTDTTTDLRVDYRYNPDSMASPGQLTNVQILVPVDGGVTNLQSLPNSIWNSEQNKCAGSLRAKFELSSGPSNPSTMAVQFMNEGSTLSGVDMELQGPGYRLSLSKKRFASGRYMADC</sequence>
<feature type="region of interest" description="Disordered" evidence="6">
    <location>
        <begin position="77"/>
        <end position="100"/>
    </location>
</feature>
<proteinExistence type="predicted"/>
<dbReference type="GO" id="GO:0005886">
    <property type="term" value="C:plasma membrane"/>
    <property type="evidence" value="ECO:0007669"/>
    <property type="project" value="TreeGrafter"/>
</dbReference>
<dbReference type="InterPro" id="IPR028565">
    <property type="entry name" value="MHD"/>
</dbReference>
<evidence type="ECO:0000256" key="7">
    <source>
        <dbReference type="SAM" id="SignalP"/>
    </source>
</evidence>
<dbReference type="GO" id="GO:0030136">
    <property type="term" value="C:clathrin-coated vesicle"/>
    <property type="evidence" value="ECO:0007669"/>
    <property type="project" value="TreeGrafter"/>
</dbReference>
<name>A0A9N7YZL2_PLEPL</name>
<evidence type="ECO:0000313" key="9">
    <source>
        <dbReference type="EMBL" id="CAB1445738.1"/>
    </source>
</evidence>
<dbReference type="InterPro" id="IPR018808">
    <property type="entry name" value="Muniscin_C"/>
</dbReference>
<keyword evidence="7" id="KW-0732">Signal</keyword>
<dbReference type="Proteomes" id="UP001153269">
    <property type="component" value="Unassembled WGS sequence"/>
</dbReference>
<dbReference type="GO" id="GO:0048488">
    <property type="term" value="P:synaptic vesicle endocytosis"/>
    <property type="evidence" value="ECO:0007669"/>
    <property type="project" value="TreeGrafter"/>
</dbReference>
<evidence type="ECO:0000313" key="10">
    <source>
        <dbReference type="Proteomes" id="UP001153269"/>
    </source>
</evidence>
<protein>
    <recommendedName>
        <fullName evidence="8">MHD domain-containing protein</fullName>
    </recommendedName>
</protein>
<comment type="caution">
    <text evidence="9">The sequence shown here is derived from an EMBL/GenBank/DDBJ whole genome shotgun (WGS) entry which is preliminary data.</text>
</comment>
<dbReference type="GO" id="GO:0005905">
    <property type="term" value="C:clathrin-coated pit"/>
    <property type="evidence" value="ECO:0007669"/>
    <property type="project" value="UniProtKB-SubCell"/>
</dbReference>
<comment type="subcellular location">
    <subcellularLocation>
        <location evidence="1">Membrane</location>
        <location evidence="1">Clathrin-coated pit</location>
        <topology evidence="1">Peripheral membrane protein</topology>
        <orientation evidence="1">Cytoplasmic side</orientation>
    </subcellularLocation>
</comment>
<evidence type="ECO:0000256" key="4">
    <source>
        <dbReference type="ARBA" id="ARBA00023136"/>
    </source>
</evidence>
<accession>A0A9N7YZL2</accession>
<keyword evidence="3" id="KW-0254">Endocytosis</keyword>
<feature type="signal peptide" evidence="7">
    <location>
        <begin position="1"/>
        <end position="24"/>
    </location>
</feature>
<evidence type="ECO:0000256" key="5">
    <source>
        <dbReference type="ARBA" id="ARBA00023176"/>
    </source>
</evidence>
<evidence type="ECO:0000256" key="2">
    <source>
        <dbReference type="ARBA" id="ARBA00022553"/>
    </source>
</evidence>